<accession>A0AAP2RE71</accession>
<dbReference type="AlphaFoldDB" id="A0AAP2RE71"/>
<evidence type="ECO:0008006" key="4">
    <source>
        <dbReference type="Google" id="ProtNLM"/>
    </source>
</evidence>
<protein>
    <recommendedName>
        <fullName evidence="4">Flagellar protein FlaF</fullName>
    </recommendedName>
</protein>
<dbReference type="EMBL" id="PGCK01000013">
    <property type="protein sequence ID" value="MCD1296041.1"/>
    <property type="molecule type" value="Genomic_DNA"/>
</dbReference>
<organism evidence="2 3">
    <name type="scientific">Methanooceanicella nereidis</name>
    <dbReference type="NCBI Taxonomy" id="2052831"/>
    <lineage>
        <taxon>Archaea</taxon>
        <taxon>Methanobacteriati</taxon>
        <taxon>Methanobacteriota</taxon>
        <taxon>Stenosarchaea group</taxon>
        <taxon>Methanomicrobia</taxon>
        <taxon>Methanocellales</taxon>
        <taxon>Methanocellaceae</taxon>
        <taxon>Methanooceanicella</taxon>
    </lineage>
</organism>
<keyword evidence="1" id="KW-1133">Transmembrane helix</keyword>
<keyword evidence="1" id="KW-0812">Transmembrane</keyword>
<proteinExistence type="predicted"/>
<evidence type="ECO:0000313" key="3">
    <source>
        <dbReference type="Proteomes" id="UP001320159"/>
    </source>
</evidence>
<evidence type="ECO:0000256" key="1">
    <source>
        <dbReference type="SAM" id="Phobius"/>
    </source>
</evidence>
<sequence length="173" mass="19278">MGFGTVVATGISIILLLLTAYVLLVGFSGAIDAMTYSIKEVQNMKNDQLKTEVELTNIVTSGHNITFELKNSGNIRITNFTMMDMILTFNRTLEDDTKTTYWLPYRSVPAVEENAWTETSIYPDMINPGMLDPGETLYGRAYINDELWPGSLGWMSITTQNGVSGSSYFNVTM</sequence>
<dbReference type="Proteomes" id="UP001320159">
    <property type="component" value="Unassembled WGS sequence"/>
</dbReference>
<reference evidence="2 3" key="1">
    <citation type="submission" date="2017-11" db="EMBL/GenBank/DDBJ databases">
        <title>Isolation and Characterization of Family Methanocellaceae Species from Potential Methane Hydrate Area Offshore Southwestern Taiwan.</title>
        <authorList>
            <person name="Zhang W.-L."/>
            <person name="Chen W.-C."/>
            <person name="Lai M.-C."/>
            <person name="Chen S.-C."/>
        </authorList>
    </citation>
    <scope>NUCLEOTIDE SEQUENCE [LARGE SCALE GENOMIC DNA]</scope>
    <source>
        <strain evidence="2 3">CWC-04</strain>
    </source>
</reference>
<dbReference type="RefSeq" id="WP_230742905.1">
    <property type="nucleotide sequence ID" value="NZ_PGCK01000013.1"/>
</dbReference>
<comment type="caution">
    <text evidence="2">The sequence shown here is derived from an EMBL/GenBank/DDBJ whole genome shotgun (WGS) entry which is preliminary data.</text>
</comment>
<evidence type="ECO:0000313" key="2">
    <source>
        <dbReference type="EMBL" id="MCD1296041.1"/>
    </source>
</evidence>
<keyword evidence="3" id="KW-1185">Reference proteome</keyword>
<name>A0AAP2RE71_9EURY</name>
<keyword evidence="1" id="KW-0472">Membrane</keyword>
<feature type="transmembrane region" description="Helical" evidence="1">
    <location>
        <begin position="6"/>
        <end position="27"/>
    </location>
</feature>
<gene>
    <name evidence="2" type="ORF">CUJ83_13640</name>
</gene>